<accession>A0ABU4G3I0</accession>
<evidence type="ECO:0000313" key="2">
    <source>
        <dbReference type="EMBL" id="MDW0110873.1"/>
    </source>
</evidence>
<protein>
    <submittedName>
        <fullName evidence="2">Nitroreductase family protein</fullName>
    </submittedName>
</protein>
<keyword evidence="3" id="KW-1185">Reference proteome</keyword>
<dbReference type="SUPFAM" id="SSF55469">
    <property type="entry name" value="FMN-dependent nitroreductase-like"/>
    <property type="match status" value="1"/>
</dbReference>
<name>A0ABU4G3I0_9BACL</name>
<dbReference type="EMBL" id="JAUBDH010000008">
    <property type="protein sequence ID" value="MDW0110873.1"/>
    <property type="molecule type" value="Genomic_DNA"/>
</dbReference>
<comment type="caution">
    <text evidence="2">The sequence shown here is derived from an EMBL/GenBank/DDBJ whole genome shotgun (WGS) entry which is preliminary data.</text>
</comment>
<dbReference type="Gene3D" id="3.40.109.10">
    <property type="entry name" value="NADH Oxidase"/>
    <property type="match status" value="1"/>
</dbReference>
<dbReference type="RefSeq" id="WP_317936535.1">
    <property type="nucleotide sequence ID" value="NZ_JAUBDH010000008.1"/>
</dbReference>
<dbReference type="Proteomes" id="UP001280629">
    <property type="component" value="Unassembled WGS sequence"/>
</dbReference>
<feature type="domain" description="Nitroreductase" evidence="1">
    <location>
        <begin position="11"/>
        <end position="179"/>
    </location>
</feature>
<dbReference type="PANTHER" id="PTHR43035">
    <property type="entry name" value="FATTY ACID REPRESSION MUTANT PROTEIN 2-RELATED"/>
    <property type="match status" value="1"/>
</dbReference>
<dbReference type="InterPro" id="IPR033877">
    <property type="entry name" value="Frm2/Hbn1"/>
</dbReference>
<proteinExistence type="predicted"/>
<evidence type="ECO:0000313" key="3">
    <source>
        <dbReference type="Proteomes" id="UP001280629"/>
    </source>
</evidence>
<sequence length="200" mass="23094">MLSQTFLKSVENRRSIYAINNETILSDEKLEGLIQHAVKHTPSAFNSQTARVVVLLGEQNKRLWEITSDTLKKIVPEENFESTAQRMTMFGSGYGTILFFEDMQIVENFQEQFEEYKDNFPTWSQQSSGMVQHVIWTALSDEGYGASLQHYNPLIDDEVKAEWNLPSSWKLMSQMPFGKIVAPAGEKEFQPVEERMRVFK</sequence>
<organism evidence="2 3">
    <name type="scientific">Sporosarcina aquimarina</name>
    <dbReference type="NCBI Taxonomy" id="114975"/>
    <lineage>
        <taxon>Bacteria</taxon>
        <taxon>Bacillati</taxon>
        <taxon>Bacillota</taxon>
        <taxon>Bacilli</taxon>
        <taxon>Bacillales</taxon>
        <taxon>Caryophanaceae</taxon>
        <taxon>Sporosarcina</taxon>
    </lineage>
</organism>
<dbReference type="InterPro" id="IPR000415">
    <property type="entry name" value="Nitroreductase-like"/>
</dbReference>
<dbReference type="PANTHER" id="PTHR43035:SF1">
    <property type="entry name" value="FATTY ACID REPRESSION MUTANT PROTEIN 2-RELATED"/>
    <property type="match status" value="1"/>
</dbReference>
<dbReference type="InterPro" id="IPR029479">
    <property type="entry name" value="Nitroreductase"/>
</dbReference>
<evidence type="ECO:0000259" key="1">
    <source>
        <dbReference type="Pfam" id="PF00881"/>
    </source>
</evidence>
<gene>
    <name evidence="2" type="ORF">QT716_12580</name>
</gene>
<dbReference type="Pfam" id="PF00881">
    <property type="entry name" value="Nitroreductase"/>
    <property type="match status" value="1"/>
</dbReference>
<dbReference type="CDD" id="cd02140">
    <property type="entry name" value="Frm2-like"/>
    <property type="match status" value="1"/>
</dbReference>
<reference evidence="2 3" key="1">
    <citation type="submission" date="2023-06" db="EMBL/GenBank/DDBJ databases">
        <title>Sporosarcina sp. nov., isolated from Korean traditional fermented seafood 'Jeotgal'.</title>
        <authorList>
            <person name="Yang A.-I."/>
            <person name="Shin N.-R."/>
        </authorList>
    </citation>
    <scope>NUCLEOTIDE SEQUENCE [LARGE SCALE GENOMIC DNA]</scope>
    <source>
        <strain evidence="2 3">KCTC3840</strain>
    </source>
</reference>